<accession>A0A3F3PJI7</accession>
<dbReference type="Gene3D" id="1.20.1280.50">
    <property type="match status" value="1"/>
</dbReference>
<dbReference type="GeneID" id="38143312"/>
<dbReference type="InterPro" id="IPR001810">
    <property type="entry name" value="F-box_dom"/>
</dbReference>
<sequence length="369" mass="41937">MNTLPPEILLDILNRLDLRSLLKVSLVSKALRAAIRPMLSFGFTGCLKEDIEPLKNFSDHLLLDPSLASQVRSVKIESIHYRLTEELHNILGPLLERCPNIHHLMVSGDQETAEFFRRLLKNKHHLRQLQSFTNDYQVAWEPAEPYLQTWSAIFGLQQLSFISLAGCSDRMYHTGVPEIPPELQVTGEISLRSIQIHWSYLGYTILARVIQSCKSLEIFDYQWPSGFLPGDSDPATIVDALSLHKDSLKVLVCDFQAREDPYHGEYDQFPKNRSLEEFSCLQRVSVTHDCLPLQPLLPPSLEALEIKLPHQPPHATLIQNLASASHSSLSKLHSLALKYYPSNNPEGISDGFHERVKVTTLGYDNLMWN</sequence>
<dbReference type="CDD" id="cd09917">
    <property type="entry name" value="F-box_SF"/>
    <property type="match status" value="1"/>
</dbReference>
<feature type="domain" description="F-box" evidence="1">
    <location>
        <begin position="1"/>
        <end position="36"/>
    </location>
</feature>
<dbReference type="Gene3D" id="3.80.10.10">
    <property type="entry name" value="Ribonuclease Inhibitor"/>
    <property type="match status" value="1"/>
</dbReference>
<evidence type="ECO:0000313" key="2">
    <source>
        <dbReference type="EMBL" id="RDH26892.1"/>
    </source>
</evidence>
<proteinExistence type="predicted"/>
<dbReference type="Proteomes" id="UP000253729">
    <property type="component" value="Unassembled WGS sequence"/>
</dbReference>
<dbReference type="AlphaFoldDB" id="A0A3F3PJI7"/>
<dbReference type="RefSeq" id="XP_026619914.1">
    <property type="nucleotide sequence ID" value="XM_026774956.1"/>
</dbReference>
<dbReference type="EMBL" id="KZ852110">
    <property type="protein sequence ID" value="RDH26892.1"/>
    <property type="molecule type" value="Genomic_DNA"/>
</dbReference>
<dbReference type="SUPFAM" id="SSF81383">
    <property type="entry name" value="F-box domain"/>
    <property type="match status" value="1"/>
</dbReference>
<reference evidence="2 3" key="1">
    <citation type="submission" date="2018-07" db="EMBL/GenBank/DDBJ databases">
        <title>The genomes of Aspergillus section Nigri reveals drivers in fungal speciation.</title>
        <authorList>
            <consortium name="DOE Joint Genome Institute"/>
            <person name="Vesth T.C."/>
            <person name="Nybo J."/>
            <person name="Theobald S."/>
            <person name="Brandl J."/>
            <person name="Frisvad J.C."/>
            <person name="Nielsen K.F."/>
            <person name="Lyhne E.K."/>
            <person name="Kogle M.E."/>
            <person name="Kuo A."/>
            <person name="Riley R."/>
            <person name="Clum A."/>
            <person name="Nolan M."/>
            <person name="Lipzen A."/>
            <person name="Salamov A."/>
            <person name="Henrissat B."/>
            <person name="Wiebenga A."/>
            <person name="De vries R.P."/>
            <person name="Grigoriev I.V."/>
            <person name="Mortensen U.H."/>
            <person name="Andersen M.R."/>
            <person name="Baker S.E."/>
        </authorList>
    </citation>
    <scope>NUCLEOTIDE SEQUENCE [LARGE SCALE GENOMIC DNA]</scope>
    <source>
        <strain evidence="2 3">CBS 139.54b</strain>
    </source>
</reference>
<dbReference type="Pfam" id="PF12937">
    <property type="entry name" value="F-box-like"/>
    <property type="match status" value="1"/>
</dbReference>
<organism evidence="2 3">
    <name type="scientific">Aspergillus welwitschiae</name>
    <dbReference type="NCBI Taxonomy" id="1341132"/>
    <lineage>
        <taxon>Eukaryota</taxon>
        <taxon>Fungi</taxon>
        <taxon>Dikarya</taxon>
        <taxon>Ascomycota</taxon>
        <taxon>Pezizomycotina</taxon>
        <taxon>Eurotiomycetes</taxon>
        <taxon>Eurotiomycetidae</taxon>
        <taxon>Eurotiales</taxon>
        <taxon>Aspergillaceae</taxon>
        <taxon>Aspergillus</taxon>
        <taxon>Aspergillus subgen. Circumdati</taxon>
    </lineage>
</organism>
<dbReference type="InterPro" id="IPR036047">
    <property type="entry name" value="F-box-like_dom_sf"/>
</dbReference>
<dbReference type="SMART" id="SM00256">
    <property type="entry name" value="FBOX"/>
    <property type="match status" value="1"/>
</dbReference>
<evidence type="ECO:0000313" key="3">
    <source>
        <dbReference type="Proteomes" id="UP000253729"/>
    </source>
</evidence>
<dbReference type="PROSITE" id="PS50181">
    <property type="entry name" value="FBOX"/>
    <property type="match status" value="1"/>
</dbReference>
<gene>
    <name evidence="2" type="ORF">BDQ94DRAFT_185696</name>
</gene>
<evidence type="ECO:0000259" key="1">
    <source>
        <dbReference type="PROSITE" id="PS50181"/>
    </source>
</evidence>
<dbReference type="SUPFAM" id="SSF52047">
    <property type="entry name" value="RNI-like"/>
    <property type="match status" value="1"/>
</dbReference>
<name>A0A3F3PJI7_9EURO</name>
<keyword evidence="3" id="KW-1185">Reference proteome</keyword>
<protein>
    <recommendedName>
        <fullName evidence="1">F-box domain-containing protein</fullName>
    </recommendedName>
</protein>
<dbReference type="InterPro" id="IPR032675">
    <property type="entry name" value="LRR_dom_sf"/>
</dbReference>